<dbReference type="PANTHER" id="PTHR10039:SF5">
    <property type="entry name" value="NACHT DOMAIN-CONTAINING PROTEIN"/>
    <property type="match status" value="1"/>
</dbReference>
<feature type="domain" description="Nephrocystin 3-like N-terminal" evidence="2">
    <location>
        <begin position="5"/>
        <end position="124"/>
    </location>
</feature>
<keyword evidence="4" id="KW-1185">Reference proteome</keyword>
<dbReference type="Proteomes" id="UP001278500">
    <property type="component" value="Unassembled WGS sequence"/>
</dbReference>
<evidence type="ECO:0000259" key="2">
    <source>
        <dbReference type="Pfam" id="PF24883"/>
    </source>
</evidence>
<dbReference type="InterPro" id="IPR027417">
    <property type="entry name" value="P-loop_NTPase"/>
</dbReference>
<protein>
    <recommendedName>
        <fullName evidence="2">Nephrocystin 3-like N-terminal domain-containing protein</fullName>
    </recommendedName>
</protein>
<evidence type="ECO:0000313" key="3">
    <source>
        <dbReference type="EMBL" id="KAK3352106.1"/>
    </source>
</evidence>
<reference evidence="3" key="1">
    <citation type="journal article" date="2023" name="Mol. Phylogenet. Evol.">
        <title>Genome-scale phylogeny and comparative genomics of the fungal order Sordariales.</title>
        <authorList>
            <person name="Hensen N."/>
            <person name="Bonometti L."/>
            <person name="Westerberg I."/>
            <person name="Brannstrom I.O."/>
            <person name="Guillou S."/>
            <person name="Cros-Aarteil S."/>
            <person name="Calhoun S."/>
            <person name="Haridas S."/>
            <person name="Kuo A."/>
            <person name="Mondo S."/>
            <person name="Pangilinan J."/>
            <person name="Riley R."/>
            <person name="LaButti K."/>
            <person name="Andreopoulos B."/>
            <person name="Lipzen A."/>
            <person name="Chen C."/>
            <person name="Yan M."/>
            <person name="Daum C."/>
            <person name="Ng V."/>
            <person name="Clum A."/>
            <person name="Steindorff A."/>
            <person name="Ohm R.A."/>
            <person name="Martin F."/>
            <person name="Silar P."/>
            <person name="Natvig D.O."/>
            <person name="Lalanne C."/>
            <person name="Gautier V."/>
            <person name="Ament-Velasquez S.L."/>
            <person name="Kruys A."/>
            <person name="Hutchinson M.I."/>
            <person name="Powell A.J."/>
            <person name="Barry K."/>
            <person name="Miller A.N."/>
            <person name="Grigoriev I.V."/>
            <person name="Debuchy R."/>
            <person name="Gladieux P."/>
            <person name="Hiltunen Thoren M."/>
            <person name="Johannesson H."/>
        </authorList>
    </citation>
    <scope>NUCLEOTIDE SEQUENCE</scope>
    <source>
        <strain evidence="3">CBS 560.94</strain>
    </source>
</reference>
<dbReference type="AlphaFoldDB" id="A0AAE0MVJ8"/>
<dbReference type="EMBL" id="JAUEPP010000002">
    <property type="protein sequence ID" value="KAK3352106.1"/>
    <property type="molecule type" value="Genomic_DNA"/>
</dbReference>
<dbReference type="Pfam" id="PF24883">
    <property type="entry name" value="NPHP3_N"/>
    <property type="match status" value="1"/>
</dbReference>
<dbReference type="SUPFAM" id="SSF52540">
    <property type="entry name" value="P-loop containing nucleoside triphosphate hydrolases"/>
    <property type="match status" value="1"/>
</dbReference>
<dbReference type="GeneID" id="87858138"/>
<dbReference type="Gene3D" id="3.40.50.300">
    <property type="entry name" value="P-loop containing nucleotide triphosphate hydrolases"/>
    <property type="match status" value="1"/>
</dbReference>
<keyword evidence="1" id="KW-0677">Repeat</keyword>
<sequence>MSGQTLIAWLQDCDYNNNICWICGDPGSGKSVLMKHIVSQARSDPSIFEPYTRGAERNKDTDREKPIVIWHCFARAGNPVSMQFEELTMIQNILFQLFKQFPGEIDRAFAYTYNMMLSQRKPDYIKAGLSTLKFKTLENTLFFFLADTGLVRPRVFIFLDGPSGFSRQKSAFFNIDEVEEAPLIHKLKGIRGVKVCVASRPGGVFHDWDRSFHGREERGYKFHTLRIQDYTREDIQKFSSNRLESVLLPLRIPLAASIANASEGSFILAKDGCEAALRAYEQSNDEEAITYSQILFNSLLHEIERMPLTFKLPNYDFVQENRLETLSTYLNFIITHIENNMSQARNQRPLSLLQFTLAVESYRDTLPSGPLTDFQIEFLARACDNIAHKIRKELYPFIVLREMEHEEKPQYVDENLVQNWKGLVRAAGSKVMLLHSNLVLFLENTLAGRHLLDNDDGQRANSLVQHDQLHSHIADEMRAQNPRFLRDRVATLLKASLFEHTSLMPEIINEECE</sequence>
<reference evidence="3" key="2">
    <citation type="submission" date="2023-06" db="EMBL/GenBank/DDBJ databases">
        <authorList>
            <consortium name="Lawrence Berkeley National Laboratory"/>
            <person name="Haridas S."/>
            <person name="Hensen N."/>
            <person name="Bonometti L."/>
            <person name="Westerberg I."/>
            <person name="Brannstrom I.O."/>
            <person name="Guillou S."/>
            <person name="Cros-Aarteil S."/>
            <person name="Calhoun S."/>
            <person name="Kuo A."/>
            <person name="Mondo S."/>
            <person name="Pangilinan J."/>
            <person name="Riley R."/>
            <person name="Labutti K."/>
            <person name="Andreopoulos B."/>
            <person name="Lipzen A."/>
            <person name="Chen C."/>
            <person name="Yanf M."/>
            <person name="Daum C."/>
            <person name="Ng V."/>
            <person name="Clum A."/>
            <person name="Steindorff A."/>
            <person name="Ohm R."/>
            <person name="Martin F."/>
            <person name="Silar P."/>
            <person name="Natvig D."/>
            <person name="Lalanne C."/>
            <person name="Gautier V."/>
            <person name="Ament-Velasquez S.L."/>
            <person name="Kruys A."/>
            <person name="Hutchinson M.I."/>
            <person name="Powell A.J."/>
            <person name="Barry K."/>
            <person name="Miller A.N."/>
            <person name="Grigoriev I.V."/>
            <person name="Debuchy R."/>
            <person name="Gladieux P."/>
            <person name="Thoren M.H."/>
            <person name="Johannesson H."/>
        </authorList>
    </citation>
    <scope>NUCLEOTIDE SEQUENCE</scope>
    <source>
        <strain evidence="3">CBS 560.94</strain>
    </source>
</reference>
<accession>A0AAE0MVJ8</accession>
<comment type="caution">
    <text evidence="3">The sequence shown here is derived from an EMBL/GenBank/DDBJ whole genome shotgun (WGS) entry which is preliminary data.</text>
</comment>
<name>A0AAE0MVJ8_9PEZI</name>
<dbReference type="InterPro" id="IPR056884">
    <property type="entry name" value="NPHP3-like_N"/>
</dbReference>
<evidence type="ECO:0000256" key="1">
    <source>
        <dbReference type="ARBA" id="ARBA00022737"/>
    </source>
</evidence>
<dbReference type="RefSeq" id="XP_062685401.1">
    <property type="nucleotide sequence ID" value="XM_062820984.1"/>
</dbReference>
<organism evidence="3 4">
    <name type="scientific">Neurospora tetraspora</name>
    <dbReference type="NCBI Taxonomy" id="94610"/>
    <lineage>
        <taxon>Eukaryota</taxon>
        <taxon>Fungi</taxon>
        <taxon>Dikarya</taxon>
        <taxon>Ascomycota</taxon>
        <taxon>Pezizomycotina</taxon>
        <taxon>Sordariomycetes</taxon>
        <taxon>Sordariomycetidae</taxon>
        <taxon>Sordariales</taxon>
        <taxon>Sordariaceae</taxon>
        <taxon>Neurospora</taxon>
    </lineage>
</organism>
<gene>
    <name evidence="3" type="ORF">B0H65DRAFT_144736</name>
</gene>
<dbReference type="PANTHER" id="PTHR10039">
    <property type="entry name" value="AMELOGENIN"/>
    <property type="match status" value="1"/>
</dbReference>
<evidence type="ECO:0000313" key="4">
    <source>
        <dbReference type="Proteomes" id="UP001278500"/>
    </source>
</evidence>
<proteinExistence type="predicted"/>